<dbReference type="EMBL" id="KN846971">
    <property type="protein sequence ID" value="KIW82729.1"/>
    <property type="molecule type" value="Genomic_DNA"/>
</dbReference>
<reference evidence="5 6" key="1">
    <citation type="submission" date="2015-01" db="EMBL/GenBank/DDBJ databases">
        <title>The Genome Sequence of Fonsecaea pedrosoi CBS 271.37.</title>
        <authorList>
            <consortium name="The Broad Institute Genomics Platform"/>
            <person name="Cuomo C."/>
            <person name="de Hoog S."/>
            <person name="Gorbushina A."/>
            <person name="Stielow B."/>
            <person name="Teixiera M."/>
            <person name="Abouelleil A."/>
            <person name="Chapman S.B."/>
            <person name="Priest M."/>
            <person name="Young S.K."/>
            <person name="Wortman J."/>
            <person name="Nusbaum C."/>
            <person name="Birren B."/>
        </authorList>
    </citation>
    <scope>NUCLEOTIDE SEQUENCE [LARGE SCALE GENOMIC DNA]</scope>
    <source>
        <strain evidence="5 6">CBS 271.37</strain>
    </source>
</reference>
<gene>
    <name evidence="5" type="ORF">Z517_05757</name>
</gene>
<dbReference type="InterPro" id="IPR049450">
    <property type="entry name" value="ACOT8-like_C"/>
</dbReference>
<protein>
    <submittedName>
        <fullName evidence="5">Acyl-CoA thioesterase II</fullName>
    </submittedName>
</protein>
<evidence type="ECO:0000256" key="2">
    <source>
        <dbReference type="ARBA" id="ARBA00022801"/>
    </source>
</evidence>
<feature type="domain" description="Acyl-CoA thioesterase-like C-terminal" evidence="4">
    <location>
        <begin position="199"/>
        <end position="314"/>
    </location>
</feature>
<dbReference type="CDD" id="cd03445">
    <property type="entry name" value="Thioesterase_II_repeat2"/>
    <property type="match status" value="1"/>
</dbReference>
<organism evidence="5 6">
    <name type="scientific">Fonsecaea pedrosoi CBS 271.37</name>
    <dbReference type="NCBI Taxonomy" id="1442368"/>
    <lineage>
        <taxon>Eukaryota</taxon>
        <taxon>Fungi</taxon>
        <taxon>Dikarya</taxon>
        <taxon>Ascomycota</taxon>
        <taxon>Pezizomycotina</taxon>
        <taxon>Eurotiomycetes</taxon>
        <taxon>Chaetothyriomycetidae</taxon>
        <taxon>Chaetothyriales</taxon>
        <taxon>Herpotrichiellaceae</taxon>
        <taxon>Fonsecaea</taxon>
    </lineage>
</organism>
<dbReference type="AlphaFoldDB" id="A0A0D2HE09"/>
<dbReference type="InterPro" id="IPR042171">
    <property type="entry name" value="Acyl-CoA_hotdog"/>
</dbReference>
<proteinExistence type="inferred from homology"/>
<dbReference type="Pfam" id="PF20789">
    <property type="entry name" value="4HBT_3C"/>
    <property type="match status" value="1"/>
</dbReference>
<accession>A0A0D2HE09</accession>
<dbReference type="GeneID" id="25305247"/>
<comment type="similarity">
    <text evidence="1">Belongs to the C/M/P thioester hydrolase family.</text>
</comment>
<dbReference type="Pfam" id="PF13622">
    <property type="entry name" value="4HBT_3"/>
    <property type="match status" value="1"/>
</dbReference>
<dbReference type="GO" id="GO:0047617">
    <property type="term" value="F:fatty acyl-CoA hydrolase activity"/>
    <property type="evidence" value="ECO:0007669"/>
    <property type="project" value="InterPro"/>
</dbReference>
<dbReference type="GO" id="GO:0009062">
    <property type="term" value="P:fatty acid catabolic process"/>
    <property type="evidence" value="ECO:0007669"/>
    <property type="project" value="TreeGrafter"/>
</dbReference>
<dbReference type="GO" id="GO:0005782">
    <property type="term" value="C:peroxisomal matrix"/>
    <property type="evidence" value="ECO:0007669"/>
    <property type="project" value="UniProtKB-SubCell"/>
</dbReference>
<name>A0A0D2HE09_9EURO</name>
<dbReference type="InterPro" id="IPR049449">
    <property type="entry name" value="TesB_ACOT8-like_N"/>
</dbReference>
<dbReference type="OrthoDB" id="68328at2759"/>
<dbReference type="VEuPathDB" id="FungiDB:Z517_05757"/>
<sequence length="325" mass="36241">MSVPMASTLSEQIAVKATGPDEFCSLFPPARGANQLGIAYGGCTMSIGVHAAYHTVKPGYNLYSVLGHFLGPTRTDRTLTCRVQRLRDTRTFATRRVDVWQSLPSGEQRLCMTLQADFHVNEPAMMEYSAPPKGRYSDWSQCPRVEKLAEDLLAKGHITEEDARAYRHTTSVLLSFFENRFCPEGIWGQNLGGAAKQLRTTQDHLPITSKTSGDWFRTAQPLTSRAEHLAALAFMMDAGPSFMPLIHDHKGMHDAGAASTLDFALRVFVNDVDMTRWHLRERMTRTAGVARNYAESRIWDESGKMVASMTQQCMLRPKPRTGAAL</sequence>
<keyword evidence="6" id="KW-1185">Reference proteome</keyword>
<dbReference type="PANTHER" id="PTHR11066">
    <property type="entry name" value="ACYL-COA THIOESTERASE"/>
    <property type="match status" value="1"/>
</dbReference>
<feature type="domain" description="Acyl-CoA thioesterase-like N-terminal HotDog" evidence="3">
    <location>
        <begin position="34"/>
        <end position="119"/>
    </location>
</feature>
<dbReference type="SUPFAM" id="SSF54637">
    <property type="entry name" value="Thioesterase/thiol ester dehydrase-isomerase"/>
    <property type="match status" value="2"/>
</dbReference>
<dbReference type="InterPro" id="IPR029069">
    <property type="entry name" value="HotDog_dom_sf"/>
</dbReference>
<evidence type="ECO:0000256" key="1">
    <source>
        <dbReference type="ARBA" id="ARBA00006538"/>
    </source>
</evidence>
<dbReference type="InterPro" id="IPR003703">
    <property type="entry name" value="Acyl_CoA_thio"/>
</dbReference>
<dbReference type="Gene3D" id="2.40.160.210">
    <property type="entry name" value="Acyl-CoA thioesterase, double hotdog domain"/>
    <property type="match status" value="1"/>
</dbReference>
<dbReference type="RefSeq" id="XP_013286537.1">
    <property type="nucleotide sequence ID" value="XM_013431083.1"/>
</dbReference>
<keyword evidence="2" id="KW-0378">Hydrolase</keyword>
<evidence type="ECO:0000259" key="3">
    <source>
        <dbReference type="Pfam" id="PF13622"/>
    </source>
</evidence>
<dbReference type="HOGENOM" id="CLU_064147_0_0_1"/>
<dbReference type="Proteomes" id="UP000053029">
    <property type="component" value="Unassembled WGS sequence"/>
</dbReference>
<evidence type="ECO:0000313" key="5">
    <source>
        <dbReference type="EMBL" id="KIW82729.1"/>
    </source>
</evidence>
<evidence type="ECO:0000259" key="4">
    <source>
        <dbReference type="Pfam" id="PF20789"/>
    </source>
</evidence>
<dbReference type="GO" id="GO:0006637">
    <property type="term" value="P:acyl-CoA metabolic process"/>
    <property type="evidence" value="ECO:0007669"/>
    <property type="project" value="InterPro"/>
</dbReference>
<dbReference type="STRING" id="1442368.A0A0D2HE09"/>
<dbReference type="PANTHER" id="PTHR11066:SF35">
    <property type="entry name" value="ACYL-COA THIOESTERASE II"/>
    <property type="match status" value="1"/>
</dbReference>
<dbReference type="CDD" id="cd03444">
    <property type="entry name" value="Thioesterase_II_repeat1"/>
    <property type="match status" value="1"/>
</dbReference>
<evidence type="ECO:0000313" key="6">
    <source>
        <dbReference type="Proteomes" id="UP000053029"/>
    </source>
</evidence>